<dbReference type="EMBL" id="LK023313">
    <property type="protein sequence ID" value="CDS03574.1"/>
    <property type="molecule type" value="Genomic_DNA"/>
</dbReference>
<dbReference type="GO" id="GO:0005634">
    <property type="term" value="C:nucleus"/>
    <property type="evidence" value="ECO:0007669"/>
    <property type="project" value="TreeGrafter"/>
</dbReference>
<comment type="similarity">
    <text evidence="1">Belongs to the transglutaminase-like superfamily. PNGase family.</text>
</comment>
<dbReference type="SUPFAM" id="SSF49899">
    <property type="entry name" value="Concanavalin A-like lectins/glucanases"/>
    <property type="match status" value="1"/>
</dbReference>
<organism evidence="7">
    <name type="scientific">Lichtheimia ramosa</name>
    <dbReference type="NCBI Taxonomy" id="688394"/>
    <lineage>
        <taxon>Eukaryota</taxon>
        <taxon>Fungi</taxon>
        <taxon>Fungi incertae sedis</taxon>
        <taxon>Mucoromycota</taxon>
        <taxon>Mucoromycotina</taxon>
        <taxon>Mucoromycetes</taxon>
        <taxon>Mucorales</taxon>
        <taxon>Lichtheimiaceae</taxon>
        <taxon>Lichtheimia</taxon>
    </lineage>
</organism>
<dbReference type="CDD" id="cd01951">
    <property type="entry name" value="lectin_L-type"/>
    <property type="match status" value="1"/>
</dbReference>
<accession>A0A077WAI4</accession>
<gene>
    <name evidence="7" type="ORF">LRAMOSA00976</name>
</gene>
<evidence type="ECO:0000256" key="4">
    <source>
        <dbReference type="SAM" id="Coils"/>
    </source>
</evidence>
<proteinExistence type="inferred from homology"/>
<dbReference type="Pfam" id="PF01841">
    <property type="entry name" value="Transglut_core"/>
    <property type="match status" value="1"/>
</dbReference>
<dbReference type="InterPro" id="IPR050883">
    <property type="entry name" value="PNGase"/>
</dbReference>
<dbReference type="Gene3D" id="2.60.120.200">
    <property type="match status" value="1"/>
</dbReference>
<dbReference type="InterPro" id="IPR013320">
    <property type="entry name" value="ConA-like_dom_sf"/>
</dbReference>
<dbReference type="InterPro" id="IPR002931">
    <property type="entry name" value="Transglutaminase-like"/>
</dbReference>
<dbReference type="OrthoDB" id="409136at2759"/>
<dbReference type="GO" id="GO:0046872">
    <property type="term" value="F:metal ion binding"/>
    <property type="evidence" value="ECO:0007669"/>
    <property type="project" value="UniProtKB-KW"/>
</dbReference>
<protein>
    <recommendedName>
        <fullName evidence="6">Transglutaminase-like domain-containing protein</fullName>
    </recommendedName>
</protein>
<sequence length="613" mass="69467">MEPDEINAITTRLTAQWLGFLQQRAATQHHGTAASQQQQQQQQRSFMQSLSQMFNTSNALRGGQDNQFLEELKTYGQRVLQYEDKELLEKAMDHIPIHRLYEEAERAVENGDDPESSLDDQVIIRLLHWFKHDFFTWVNDPPCDYCGSDKTVPQGTAEPNEQDKRYGARIVELYRCTTCNNITRFARYNDAGKLLETRRGRCGEWANCFTLCCRAVGSEARLVYDKTDHVWTEVYSEFKGRWVHCDSGEEAYDQPLLYSEGWGKKLNYCIAFSAEEAFDVTKRYTRNWPEVLKRRVLVDEQKLQKFLDDMTAEKQKNLDDARKQLLKERRKKEEKELDDAVKRTNVKDSEKLGRKTGSIEWRRARGEDGGLVDILMSSCIQERNLNITTFNTAGSANIRSGTEIRLTTADPDQCGAAYCQEAISVTQPLVLDIEFSFRITNKEGKSAYGGADGFAFVIQSAGPKAIGQGGCELGYGGIKNSVAIEFDTYQSSDRCDDPSGNHISIHAVKPPLPNSAHQRNSLGYTSRIPAMNSGEWLHTRIRLFIGRGLIEVALKESASQEESYVPVLTKDNLDLVTFLGDQAWIGFTASTGGLAQNHDIQLKQVTLLRLKDE</sequence>
<dbReference type="InterPro" id="IPR038765">
    <property type="entry name" value="Papain-like_cys_pep_sf"/>
</dbReference>
<dbReference type="SUPFAM" id="SSF54001">
    <property type="entry name" value="Cysteine proteinases"/>
    <property type="match status" value="1"/>
</dbReference>
<dbReference type="AlphaFoldDB" id="A0A077WAI4"/>
<evidence type="ECO:0000313" key="7">
    <source>
        <dbReference type="EMBL" id="CDS03574.1"/>
    </source>
</evidence>
<evidence type="ECO:0000259" key="6">
    <source>
        <dbReference type="SMART" id="SM00460"/>
    </source>
</evidence>
<evidence type="ECO:0000256" key="5">
    <source>
        <dbReference type="SAM" id="MobiDB-lite"/>
    </source>
</evidence>
<keyword evidence="4" id="KW-0175">Coiled coil</keyword>
<reference evidence="7" key="1">
    <citation type="journal article" date="2014" name="Genome Announc.">
        <title>De novo whole-genome sequence and genome annotation of Lichtheimia ramosa.</title>
        <authorList>
            <person name="Linde J."/>
            <person name="Schwartze V."/>
            <person name="Binder U."/>
            <person name="Lass-Florl C."/>
            <person name="Voigt K."/>
            <person name="Horn F."/>
        </authorList>
    </citation>
    <scope>NUCLEOTIDE SEQUENCE</scope>
    <source>
        <strain evidence="7">JMRC FSU:6197</strain>
    </source>
</reference>
<dbReference type="GO" id="GO:0000224">
    <property type="term" value="F:peptide-N4-(N-acetyl-beta-glucosaminyl)asparagine amidase activity"/>
    <property type="evidence" value="ECO:0007669"/>
    <property type="project" value="TreeGrafter"/>
</dbReference>
<evidence type="ECO:0000256" key="1">
    <source>
        <dbReference type="ARBA" id="ARBA00009390"/>
    </source>
</evidence>
<dbReference type="PANTHER" id="PTHR12143">
    <property type="entry name" value="PEPTIDE N-GLYCANASE PNGASE -RELATED"/>
    <property type="match status" value="1"/>
</dbReference>
<keyword evidence="3" id="KW-0862">Zinc</keyword>
<dbReference type="GO" id="GO:0005829">
    <property type="term" value="C:cytosol"/>
    <property type="evidence" value="ECO:0007669"/>
    <property type="project" value="TreeGrafter"/>
</dbReference>
<feature type="region of interest" description="Disordered" evidence="5">
    <location>
        <begin position="28"/>
        <end position="48"/>
    </location>
</feature>
<dbReference type="Gene3D" id="3.10.620.30">
    <property type="match status" value="1"/>
</dbReference>
<evidence type="ECO:0000256" key="2">
    <source>
        <dbReference type="ARBA" id="ARBA00022723"/>
    </source>
</evidence>
<dbReference type="InterPro" id="IPR056573">
    <property type="entry name" value="Lectin_L-type_dom"/>
</dbReference>
<name>A0A077WAI4_9FUNG</name>
<dbReference type="Pfam" id="PF18483">
    <property type="entry name" value="Lectin_L-type_dom"/>
    <property type="match status" value="1"/>
</dbReference>
<dbReference type="PANTHER" id="PTHR12143:SF19">
    <property type="entry name" value="PEPTIDE-N(4)-(N-ACETYL-BETA-GLUCOSAMINYL)ASPARAGINE AMIDASE"/>
    <property type="match status" value="1"/>
</dbReference>
<dbReference type="GO" id="GO:0006516">
    <property type="term" value="P:glycoprotein catabolic process"/>
    <property type="evidence" value="ECO:0007669"/>
    <property type="project" value="TreeGrafter"/>
</dbReference>
<evidence type="ECO:0000256" key="3">
    <source>
        <dbReference type="ARBA" id="ARBA00022833"/>
    </source>
</evidence>
<feature type="domain" description="Transglutaminase-like" evidence="6">
    <location>
        <begin position="194"/>
        <end position="249"/>
    </location>
</feature>
<keyword evidence="2" id="KW-0479">Metal-binding</keyword>
<dbReference type="Gene3D" id="2.20.25.10">
    <property type="match status" value="1"/>
</dbReference>
<feature type="coiled-coil region" evidence="4">
    <location>
        <begin position="311"/>
        <end position="343"/>
    </location>
</feature>
<feature type="compositionally biased region" description="Low complexity" evidence="5">
    <location>
        <begin position="35"/>
        <end position="48"/>
    </location>
</feature>
<dbReference type="SMART" id="SM00460">
    <property type="entry name" value="TGc"/>
    <property type="match status" value="1"/>
</dbReference>